<feature type="non-terminal residue" evidence="1">
    <location>
        <position position="1"/>
    </location>
</feature>
<dbReference type="AlphaFoldDB" id="A0AAU9WDF5"/>
<keyword evidence="2" id="KW-1185">Reference proteome</keyword>
<protein>
    <submittedName>
        <fullName evidence="1">Uncharacterized protein</fullName>
    </submittedName>
</protein>
<accession>A0AAU9WDF5</accession>
<dbReference type="Proteomes" id="UP001159428">
    <property type="component" value="Unassembled WGS sequence"/>
</dbReference>
<name>A0AAU9WDF5_9CNID</name>
<dbReference type="EMBL" id="CALNXJ010000013">
    <property type="protein sequence ID" value="CAH3113198.1"/>
    <property type="molecule type" value="Genomic_DNA"/>
</dbReference>
<dbReference type="PANTHER" id="PTHR31424">
    <property type="entry name" value="PROTEIN CBG23806"/>
    <property type="match status" value="1"/>
</dbReference>
<dbReference type="PANTHER" id="PTHR31424:SF3">
    <property type="entry name" value="RING-TYPE DOMAIN-CONTAINING PROTEIN"/>
    <property type="match status" value="1"/>
</dbReference>
<evidence type="ECO:0000313" key="1">
    <source>
        <dbReference type="EMBL" id="CAH3113198.1"/>
    </source>
</evidence>
<organism evidence="1 2">
    <name type="scientific">Pocillopora meandrina</name>
    <dbReference type="NCBI Taxonomy" id="46732"/>
    <lineage>
        <taxon>Eukaryota</taxon>
        <taxon>Metazoa</taxon>
        <taxon>Cnidaria</taxon>
        <taxon>Anthozoa</taxon>
        <taxon>Hexacorallia</taxon>
        <taxon>Scleractinia</taxon>
        <taxon>Astrocoeniina</taxon>
        <taxon>Pocilloporidae</taxon>
        <taxon>Pocillopora</taxon>
    </lineage>
</organism>
<comment type="caution">
    <text evidence="1">The sequence shown here is derived from an EMBL/GenBank/DDBJ whole genome shotgun (WGS) entry which is preliminary data.</text>
</comment>
<gene>
    <name evidence="1" type="ORF">PMEA_00004830</name>
</gene>
<proteinExistence type="predicted"/>
<reference evidence="1 2" key="1">
    <citation type="submission" date="2022-05" db="EMBL/GenBank/DDBJ databases">
        <authorList>
            <consortium name="Genoscope - CEA"/>
            <person name="William W."/>
        </authorList>
    </citation>
    <scope>NUCLEOTIDE SEQUENCE [LARGE SCALE GENOMIC DNA]</scope>
</reference>
<sequence length="68" mass="7870">SKPVKVKISGDGARMTRNSIFILLGDYKFILLRMGLKGATSHYACAWCKLHEDDHWNMEFELNYYQSA</sequence>
<evidence type="ECO:0000313" key="2">
    <source>
        <dbReference type="Proteomes" id="UP001159428"/>
    </source>
</evidence>